<dbReference type="InParanoid" id="A0A6P8J5L2"/>
<keyword evidence="12" id="KW-1185">Reference proteome</keyword>
<dbReference type="OrthoDB" id="10044919at2759"/>
<dbReference type="CDD" id="cd00637">
    <property type="entry name" value="7tm_classA_rhodopsin-like"/>
    <property type="match status" value="1"/>
</dbReference>
<evidence type="ECO:0000313" key="12">
    <source>
        <dbReference type="Proteomes" id="UP000515163"/>
    </source>
</evidence>
<dbReference type="FunCoup" id="A0A6P8J5L2">
    <property type="interactions" value="941"/>
</dbReference>
<comment type="similarity">
    <text evidence="9">Belongs to the G-protein coupled receptor 1 family.</text>
</comment>
<dbReference type="InterPro" id="IPR017452">
    <property type="entry name" value="GPCR_Rhodpsn_7TM"/>
</dbReference>
<evidence type="ECO:0000256" key="7">
    <source>
        <dbReference type="ARBA" id="ARBA00023170"/>
    </source>
</evidence>
<comment type="subcellular location">
    <subcellularLocation>
        <location evidence="1">Cell membrane</location>
        <topology evidence="1">Multi-pass membrane protein</topology>
    </subcellularLocation>
</comment>
<evidence type="ECO:0000256" key="10">
    <source>
        <dbReference type="SAM" id="Phobius"/>
    </source>
</evidence>
<dbReference type="Gene3D" id="1.20.1070.10">
    <property type="entry name" value="Rhodopsin 7-helix transmembrane proteins"/>
    <property type="match status" value="1"/>
</dbReference>
<dbReference type="PROSITE" id="PS50262">
    <property type="entry name" value="G_PROTEIN_RECEP_F1_2"/>
    <property type="match status" value="1"/>
</dbReference>
<dbReference type="PANTHER" id="PTHR24228">
    <property type="entry name" value="B2 BRADYKININ RECEPTOR/ANGIOTENSIN II RECEPTOR"/>
    <property type="match status" value="1"/>
</dbReference>
<keyword evidence="2" id="KW-1003">Cell membrane</keyword>
<evidence type="ECO:0000256" key="8">
    <source>
        <dbReference type="ARBA" id="ARBA00023224"/>
    </source>
</evidence>
<proteinExistence type="inferred from homology"/>
<name>A0A6P8J5L2_ACTTE</name>
<feature type="transmembrane region" description="Helical" evidence="10">
    <location>
        <begin position="142"/>
        <end position="166"/>
    </location>
</feature>
<feature type="domain" description="G-protein coupled receptors family 1 profile" evidence="11">
    <location>
        <begin position="40"/>
        <end position="296"/>
    </location>
</feature>
<keyword evidence="5 9" id="KW-0297">G-protein coupled receptor</keyword>
<dbReference type="GeneID" id="116306765"/>
<feature type="transmembrane region" description="Helical" evidence="10">
    <location>
        <begin position="278"/>
        <end position="299"/>
    </location>
</feature>
<accession>A0A6P8J5L2</accession>
<evidence type="ECO:0000313" key="13">
    <source>
        <dbReference type="RefSeq" id="XP_031572720.1"/>
    </source>
</evidence>
<dbReference type="GO" id="GO:0004930">
    <property type="term" value="F:G protein-coupled receptor activity"/>
    <property type="evidence" value="ECO:0007669"/>
    <property type="project" value="UniProtKB-KW"/>
</dbReference>
<dbReference type="PROSITE" id="PS00237">
    <property type="entry name" value="G_PROTEIN_RECEP_F1_1"/>
    <property type="match status" value="1"/>
</dbReference>
<dbReference type="SUPFAM" id="SSF81321">
    <property type="entry name" value="Family A G protein-coupled receptor-like"/>
    <property type="match status" value="1"/>
</dbReference>
<dbReference type="KEGG" id="aten:116306765"/>
<keyword evidence="8 9" id="KW-0807">Transducer</keyword>
<dbReference type="PANTHER" id="PTHR24228:SF59">
    <property type="entry name" value="NEUROPEPTIDE RECEPTOR 15"/>
    <property type="match status" value="1"/>
</dbReference>
<evidence type="ECO:0000256" key="4">
    <source>
        <dbReference type="ARBA" id="ARBA00022989"/>
    </source>
</evidence>
<dbReference type="AlphaFoldDB" id="A0A6P8J5L2"/>
<evidence type="ECO:0000259" key="11">
    <source>
        <dbReference type="PROSITE" id="PS50262"/>
    </source>
</evidence>
<evidence type="ECO:0000256" key="2">
    <source>
        <dbReference type="ARBA" id="ARBA00022475"/>
    </source>
</evidence>
<feature type="transmembrane region" description="Helical" evidence="10">
    <location>
        <begin position="186"/>
        <end position="209"/>
    </location>
</feature>
<dbReference type="Proteomes" id="UP000515163">
    <property type="component" value="Unplaced"/>
</dbReference>
<feature type="transmembrane region" description="Helical" evidence="10">
    <location>
        <begin position="101"/>
        <end position="122"/>
    </location>
</feature>
<dbReference type="GO" id="GO:0005886">
    <property type="term" value="C:plasma membrane"/>
    <property type="evidence" value="ECO:0007669"/>
    <property type="project" value="UniProtKB-SubCell"/>
</dbReference>
<keyword evidence="4 10" id="KW-1133">Transmembrane helix</keyword>
<feature type="transmembrane region" description="Helical" evidence="10">
    <location>
        <begin position="28"/>
        <end position="48"/>
    </location>
</feature>
<protein>
    <submittedName>
        <fullName evidence="13">Melatonin receptor type 1A-like</fullName>
    </submittedName>
</protein>
<dbReference type="Pfam" id="PF00001">
    <property type="entry name" value="7tm_1"/>
    <property type="match status" value="1"/>
</dbReference>
<evidence type="ECO:0000256" key="5">
    <source>
        <dbReference type="ARBA" id="ARBA00023040"/>
    </source>
</evidence>
<organism evidence="12 13">
    <name type="scientific">Actinia tenebrosa</name>
    <name type="common">Australian red waratah sea anemone</name>
    <dbReference type="NCBI Taxonomy" id="6105"/>
    <lineage>
        <taxon>Eukaryota</taxon>
        <taxon>Metazoa</taxon>
        <taxon>Cnidaria</taxon>
        <taxon>Anthozoa</taxon>
        <taxon>Hexacorallia</taxon>
        <taxon>Actiniaria</taxon>
        <taxon>Actiniidae</taxon>
        <taxon>Actinia</taxon>
    </lineage>
</organism>
<evidence type="ECO:0000256" key="9">
    <source>
        <dbReference type="RuleBase" id="RU000688"/>
    </source>
</evidence>
<keyword evidence="7 9" id="KW-0675">Receptor</keyword>
<dbReference type="RefSeq" id="XP_031572720.1">
    <property type="nucleotide sequence ID" value="XM_031716860.1"/>
</dbReference>
<evidence type="ECO:0000256" key="6">
    <source>
        <dbReference type="ARBA" id="ARBA00023136"/>
    </source>
</evidence>
<feature type="transmembrane region" description="Helical" evidence="10">
    <location>
        <begin position="60"/>
        <end position="81"/>
    </location>
</feature>
<evidence type="ECO:0000256" key="1">
    <source>
        <dbReference type="ARBA" id="ARBA00004651"/>
    </source>
</evidence>
<keyword evidence="3 9" id="KW-0812">Transmembrane</keyword>
<evidence type="ECO:0000256" key="3">
    <source>
        <dbReference type="ARBA" id="ARBA00022692"/>
    </source>
</evidence>
<dbReference type="PRINTS" id="PR00237">
    <property type="entry name" value="GPCRRHODOPSN"/>
</dbReference>
<dbReference type="InterPro" id="IPR000276">
    <property type="entry name" value="GPCR_Rhodpsn"/>
</dbReference>
<sequence length="340" mass="38667">MSHIPDLNSSTYVSLRTRKQELIIIETFIYAFIASAAAFGNSLVLWVVYKNPTLRSIPNYFVVSLAFSDIGMALLGTPWSIGTLATGNWPFSFVACQFQGYVVIWLAVASLLNLMIMAFNRYCRIVNTSWYRRIFTARRTRILIFSAYAIASLGPLPYVVGGNIFVFQPGKFFCYQKSLLEFTMPLMLIFIAIPTVTIIICYLKVFLALRKHRKNLFKPNTDLAQTHCPRITVENIRITKTLFSTVVGYLLCWMPVLVVEFIDLAIGFGKENLPRQVYVMFTMCGLSSSAINPIIYGVMNKNFAREYRRVFGCVARSNDTNKVNPIRIAPQRKVQDNTTL</sequence>
<keyword evidence="6 10" id="KW-0472">Membrane</keyword>
<reference evidence="13" key="1">
    <citation type="submission" date="2025-08" db="UniProtKB">
        <authorList>
            <consortium name="RefSeq"/>
        </authorList>
    </citation>
    <scope>IDENTIFICATION</scope>
    <source>
        <tissue evidence="13">Tentacle</tissue>
    </source>
</reference>
<feature type="transmembrane region" description="Helical" evidence="10">
    <location>
        <begin position="246"/>
        <end position="266"/>
    </location>
</feature>
<gene>
    <name evidence="13" type="primary">LOC116306765</name>
</gene>